<dbReference type="InterPro" id="IPR039430">
    <property type="entry name" value="Thymidylate_kin-like_dom"/>
</dbReference>
<accession>A0A7W6BY90</accession>
<dbReference type="Proteomes" id="UP000531216">
    <property type="component" value="Unassembled WGS sequence"/>
</dbReference>
<comment type="caution">
    <text evidence="14">The sequence shown here is derived from an EMBL/GenBank/DDBJ whole genome shotgun (WGS) entry which is preliminary data.</text>
</comment>
<dbReference type="GO" id="GO:0004798">
    <property type="term" value="F:dTMP kinase activity"/>
    <property type="evidence" value="ECO:0007669"/>
    <property type="project" value="UniProtKB-UniRule"/>
</dbReference>
<comment type="function">
    <text evidence="11 12">Phosphorylation of dTMP to form dTDP in both de novo and salvage pathways of dTTP synthesis.</text>
</comment>
<keyword evidence="4 12" id="KW-0808">Transferase</keyword>
<protein>
    <recommendedName>
        <fullName evidence="3 12">Thymidylate kinase</fullName>
        <ecNumber evidence="2 12">2.7.4.9</ecNumber>
    </recommendedName>
    <alternativeName>
        <fullName evidence="9 12">dTMP kinase</fullName>
    </alternativeName>
</protein>
<name>A0A7W6BY90_9HYPH</name>
<keyword evidence="7 12" id="KW-0418">Kinase</keyword>
<keyword evidence="15" id="KW-1185">Reference proteome</keyword>
<evidence type="ECO:0000256" key="9">
    <source>
        <dbReference type="ARBA" id="ARBA00029962"/>
    </source>
</evidence>
<evidence type="ECO:0000256" key="8">
    <source>
        <dbReference type="ARBA" id="ARBA00022840"/>
    </source>
</evidence>
<evidence type="ECO:0000256" key="6">
    <source>
        <dbReference type="ARBA" id="ARBA00022741"/>
    </source>
</evidence>
<dbReference type="CDD" id="cd01672">
    <property type="entry name" value="TMPK"/>
    <property type="match status" value="1"/>
</dbReference>
<dbReference type="EMBL" id="JACIDO010000026">
    <property type="protein sequence ID" value="MBB3938289.1"/>
    <property type="molecule type" value="Genomic_DNA"/>
</dbReference>
<gene>
    <name evidence="12" type="primary">tmk</name>
    <name evidence="14" type="ORF">GGR05_004460</name>
</gene>
<dbReference type="GO" id="GO:0006233">
    <property type="term" value="P:dTDP biosynthetic process"/>
    <property type="evidence" value="ECO:0007669"/>
    <property type="project" value="InterPro"/>
</dbReference>
<dbReference type="NCBIfam" id="TIGR00041">
    <property type="entry name" value="DTMP_kinase"/>
    <property type="match status" value="1"/>
</dbReference>
<keyword evidence="8 12" id="KW-0067">ATP-binding</keyword>
<feature type="binding site" evidence="12">
    <location>
        <begin position="19"/>
        <end position="26"/>
    </location>
    <ligand>
        <name>ATP</name>
        <dbReference type="ChEBI" id="CHEBI:30616"/>
    </ligand>
</feature>
<dbReference type="PANTHER" id="PTHR10344">
    <property type="entry name" value="THYMIDYLATE KINASE"/>
    <property type="match status" value="1"/>
</dbReference>
<evidence type="ECO:0000256" key="12">
    <source>
        <dbReference type="HAMAP-Rule" id="MF_00165"/>
    </source>
</evidence>
<dbReference type="GO" id="GO:0005829">
    <property type="term" value="C:cytosol"/>
    <property type="evidence" value="ECO:0007669"/>
    <property type="project" value="TreeGrafter"/>
</dbReference>
<evidence type="ECO:0000259" key="13">
    <source>
        <dbReference type="Pfam" id="PF02223"/>
    </source>
</evidence>
<evidence type="ECO:0000256" key="4">
    <source>
        <dbReference type="ARBA" id="ARBA00022679"/>
    </source>
</evidence>
<dbReference type="GO" id="GO:0006235">
    <property type="term" value="P:dTTP biosynthetic process"/>
    <property type="evidence" value="ECO:0007669"/>
    <property type="project" value="UniProtKB-UniRule"/>
</dbReference>
<evidence type="ECO:0000313" key="14">
    <source>
        <dbReference type="EMBL" id="MBB3938289.1"/>
    </source>
</evidence>
<comment type="catalytic activity">
    <reaction evidence="10 12">
        <text>dTMP + ATP = dTDP + ADP</text>
        <dbReference type="Rhea" id="RHEA:13517"/>
        <dbReference type="ChEBI" id="CHEBI:30616"/>
        <dbReference type="ChEBI" id="CHEBI:58369"/>
        <dbReference type="ChEBI" id="CHEBI:63528"/>
        <dbReference type="ChEBI" id="CHEBI:456216"/>
        <dbReference type="EC" id="2.7.4.9"/>
    </reaction>
</comment>
<dbReference type="PROSITE" id="PS01331">
    <property type="entry name" value="THYMIDYLATE_KINASE"/>
    <property type="match status" value="1"/>
</dbReference>
<dbReference type="FunFam" id="3.40.50.300:FF:000225">
    <property type="entry name" value="Thymidylate kinase"/>
    <property type="match status" value="1"/>
</dbReference>
<dbReference type="Gene3D" id="3.40.50.300">
    <property type="entry name" value="P-loop containing nucleotide triphosphate hydrolases"/>
    <property type="match status" value="1"/>
</dbReference>
<keyword evidence="5 12" id="KW-0545">Nucleotide biosynthesis</keyword>
<evidence type="ECO:0000256" key="11">
    <source>
        <dbReference type="ARBA" id="ARBA00057735"/>
    </source>
</evidence>
<dbReference type="HAMAP" id="MF_00165">
    <property type="entry name" value="Thymidylate_kinase"/>
    <property type="match status" value="1"/>
</dbReference>
<dbReference type="SUPFAM" id="SSF52540">
    <property type="entry name" value="P-loop containing nucleoside triphosphate hydrolases"/>
    <property type="match status" value="1"/>
</dbReference>
<dbReference type="Pfam" id="PF02223">
    <property type="entry name" value="Thymidylate_kin"/>
    <property type="match status" value="1"/>
</dbReference>
<dbReference type="AlphaFoldDB" id="A0A7W6BY90"/>
<organism evidence="14 15">
    <name type="scientific">Aureimonas phyllosphaerae</name>
    <dbReference type="NCBI Taxonomy" id="1166078"/>
    <lineage>
        <taxon>Bacteria</taxon>
        <taxon>Pseudomonadati</taxon>
        <taxon>Pseudomonadota</taxon>
        <taxon>Alphaproteobacteria</taxon>
        <taxon>Hyphomicrobiales</taxon>
        <taxon>Aurantimonadaceae</taxon>
        <taxon>Aureimonas</taxon>
    </lineage>
</organism>
<evidence type="ECO:0000256" key="10">
    <source>
        <dbReference type="ARBA" id="ARBA00048743"/>
    </source>
</evidence>
<feature type="domain" description="Thymidylate kinase-like" evidence="13">
    <location>
        <begin position="17"/>
        <end position="209"/>
    </location>
</feature>
<keyword evidence="6 12" id="KW-0547">Nucleotide-binding</keyword>
<comment type="similarity">
    <text evidence="1 12">Belongs to the thymidylate kinase family.</text>
</comment>
<evidence type="ECO:0000256" key="2">
    <source>
        <dbReference type="ARBA" id="ARBA00012980"/>
    </source>
</evidence>
<dbReference type="EC" id="2.7.4.9" evidence="2 12"/>
<dbReference type="GO" id="GO:0006227">
    <property type="term" value="P:dUDP biosynthetic process"/>
    <property type="evidence" value="ECO:0007669"/>
    <property type="project" value="TreeGrafter"/>
</dbReference>
<reference evidence="14 15" key="1">
    <citation type="submission" date="2020-08" db="EMBL/GenBank/DDBJ databases">
        <title>Genomic Encyclopedia of Type Strains, Phase IV (KMG-IV): sequencing the most valuable type-strain genomes for metagenomic binning, comparative biology and taxonomic classification.</title>
        <authorList>
            <person name="Goeker M."/>
        </authorList>
    </citation>
    <scope>NUCLEOTIDE SEQUENCE [LARGE SCALE GENOMIC DNA]</scope>
    <source>
        <strain evidence="14 15">DSM 25024</strain>
    </source>
</reference>
<dbReference type="InterPro" id="IPR018095">
    <property type="entry name" value="Thymidylate_kin_CS"/>
</dbReference>
<sequence length="233" mass="24977">MVADAAGAPRRGRLITFEGPDGSGKSTQVARLALRLEARGLPVVTTREPGGSPGADAIRHIVLSGAAEGLGVETEALLFAAARYDHVRTVIAPALRDGAFVLCDRFLDSTRAYQGSVPGLDQTFLAELEAATTSDVRPDLTLVLDVDSAVSQERISARRQAEAADRFEKDGSDIHQRRRQTFLEIAAREPDRCVVVAGGGSVDEISDRIERIVVERFGLEGMPELGRRGGRST</sequence>
<evidence type="ECO:0000256" key="1">
    <source>
        <dbReference type="ARBA" id="ARBA00009776"/>
    </source>
</evidence>
<evidence type="ECO:0000313" key="15">
    <source>
        <dbReference type="Proteomes" id="UP000531216"/>
    </source>
</evidence>
<evidence type="ECO:0000256" key="3">
    <source>
        <dbReference type="ARBA" id="ARBA00017144"/>
    </source>
</evidence>
<evidence type="ECO:0000256" key="5">
    <source>
        <dbReference type="ARBA" id="ARBA00022727"/>
    </source>
</evidence>
<dbReference type="InterPro" id="IPR018094">
    <property type="entry name" value="Thymidylate_kinase"/>
</dbReference>
<evidence type="ECO:0000256" key="7">
    <source>
        <dbReference type="ARBA" id="ARBA00022777"/>
    </source>
</evidence>
<dbReference type="GO" id="GO:0005524">
    <property type="term" value="F:ATP binding"/>
    <property type="evidence" value="ECO:0007669"/>
    <property type="project" value="UniProtKB-UniRule"/>
</dbReference>
<dbReference type="PANTHER" id="PTHR10344:SF4">
    <property type="entry name" value="UMP-CMP KINASE 2, MITOCHONDRIAL"/>
    <property type="match status" value="1"/>
</dbReference>
<proteinExistence type="inferred from homology"/>
<dbReference type="RefSeq" id="WP_090966891.1">
    <property type="nucleotide sequence ID" value="NZ_FOOA01000043.1"/>
</dbReference>
<dbReference type="OrthoDB" id="9774907at2"/>
<dbReference type="InterPro" id="IPR027417">
    <property type="entry name" value="P-loop_NTPase"/>
</dbReference>